<dbReference type="AlphaFoldDB" id="A0A9Q5DF38"/>
<dbReference type="Proteomes" id="UP000281028">
    <property type="component" value="Unassembled WGS sequence"/>
</dbReference>
<dbReference type="InterPro" id="IPR050640">
    <property type="entry name" value="Bact_2-comp_sensor_kinase"/>
</dbReference>
<sequence>MLRSRFIVISTHILGWLICISLPWLFNGHTGNSQLLAFALCIVLSVLIEIIHHRWEASNNALHAEASKTRAELSFLKSQLHPHFFFNTLNNIYSLAVSGHEHTARHILKLSNMMRYATDTHHDFVLLQQEIACLHDYIDLQQLRLPGSTQVHFSVSGNPGFKYIAPLLLLPFLENAFRHGVSAMQTTAIHIHLSTTTDHIRFYCSNRLFSHPEDDSTTDALLLTRQRLQQLYPDKYQLTISNKNSEYAVRLEICI</sequence>
<keyword evidence="1" id="KW-1133">Transmembrane helix</keyword>
<dbReference type="PANTHER" id="PTHR34220">
    <property type="entry name" value="SENSOR HISTIDINE KINASE YPDA"/>
    <property type="match status" value="1"/>
</dbReference>
<gene>
    <name evidence="3" type="ORF">ECE50_029840</name>
</gene>
<feature type="domain" description="Signal transduction histidine kinase internal region" evidence="2">
    <location>
        <begin position="71"/>
        <end position="146"/>
    </location>
</feature>
<keyword evidence="1" id="KW-0472">Membrane</keyword>
<evidence type="ECO:0000313" key="4">
    <source>
        <dbReference type="Proteomes" id="UP000281028"/>
    </source>
</evidence>
<dbReference type="GO" id="GO:0000155">
    <property type="term" value="F:phosphorelay sensor kinase activity"/>
    <property type="evidence" value="ECO:0007669"/>
    <property type="project" value="InterPro"/>
</dbReference>
<dbReference type="Pfam" id="PF06580">
    <property type="entry name" value="His_kinase"/>
    <property type="match status" value="1"/>
</dbReference>
<reference evidence="3" key="1">
    <citation type="submission" date="2020-05" db="EMBL/GenBank/DDBJ databases">
        <title>Chitinophaga laudate sp. nov., isolated from a tropical peat swamp.</title>
        <authorList>
            <person name="Goh C.B.S."/>
            <person name="Lee M.S."/>
            <person name="Parimannan S."/>
            <person name="Pasbakhsh P."/>
            <person name="Yule C.M."/>
            <person name="Rajandas H."/>
            <person name="Loke S."/>
            <person name="Croft L."/>
            <person name="Tan J.B.L."/>
        </authorList>
    </citation>
    <scope>NUCLEOTIDE SEQUENCE</scope>
    <source>
        <strain evidence="3">Mgbs1</strain>
    </source>
</reference>
<keyword evidence="3" id="KW-0418">Kinase</keyword>
<keyword evidence="4" id="KW-1185">Reference proteome</keyword>
<feature type="transmembrane region" description="Helical" evidence="1">
    <location>
        <begin position="32"/>
        <end position="51"/>
    </location>
</feature>
<keyword evidence="1" id="KW-0812">Transmembrane</keyword>
<evidence type="ECO:0000313" key="3">
    <source>
        <dbReference type="EMBL" id="NSL91062.1"/>
    </source>
</evidence>
<dbReference type="EMBL" id="RIAR02000001">
    <property type="protein sequence ID" value="NSL91062.1"/>
    <property type="molecule type" value="Genomic_DNA"/>
</dbReference>
<comment type="caution">
    <text evidence="3">The sequence shown here is derived from an EMBL/GenBank/DDBJ whole genome shotgun (WGS) entry which is preliminary data.</text>
</comment>
<dbReference type="PANTHER" id="PTHR34220:SF7">
    <property type="entry name" value="SENSOR HISTIDINE KINASE YPDA"/>
    <property type="match status" value="1"/>
</dbReference>
<feature type="transmembrane region" description="Helical" evidence="1">
    <location>
        <begin position="7"/>
        <end position="26"/>
    </location>
</feature>
<accession>A0A9Q5DF38</accession>
<evidence type="ECO:0000256" key="1">
    <source>
        <dbReference type="SAM" id="Phobius"/>
    </source>
</evidence>
<proteinExistence type="predicted"/>
<protein>
    <submittedName>
        <fullName evidence="3">Sensor histidine kinase</fullName>
    </submittedName>
</protein>
<organism evidence="3 4">
    <name type="scientific">Chitinophaga solisilvae</name>
    <dbReference type="NCBI Taxonomy" id="1233460"/>
    <lineage>
        <taxon>Bacteria</taxon>
        <taxon>Pseudomonadati</taxon>
        <taxon>Bacteroidota</taxon>
        <taxon>Chitinophagia</taxon>
        <taxon>Chitinophagales</taxon>
        <taxon>Chitinophagaceae</taxon>
        <taxon>Chitinophaga</taxon>
    </lineage>
</organism>
<dbReference type="InterPro" id="IPR010559">
    <property type="entry name" value="Sig_transdc_His_kin_internal"/>
</dbReference>
<dbReference type="OrthoDB" id="9792992at2"/>
<name>A0A9Q5DF38_9BACT</name>
<keyword evidence="3" id="KW-0808">Transferase</keyword>
<dbReference type="GO" id="GO:0016020">
    <property type="term" value="C:membrane"/>
    <property type="evidence" value="ECO:0007669"/>
    <property type="project" value="InterPro"/>
</dbReference>
<evidence type="ECO:0000259" key="2">
    <source>
        <dbReference type="Pfam" id="PF06580"/>
    </source>
</evidence>